<dbReference type="EMBL" id="SLWS01000016">
    <property type="protein sequence ID" value="TCO48107.1"/>
    <property type="molecule type" value="Genomic_DNA"/>
</dbReference>
<dbReference type="SUPFAM" id="SSF53335">
    <property type="entry name" value="S-adenosyl-L-methionine-dependent methyltransferases"/>
    <property type="match status" value="1"/>
</dbReference>
<dbReference type="Gene3D" id="3.40.50.150">
    <property type="entry name" value="Vaccinia Virus protein VP39"/>
    <property type="match status" value="1"/>
</dbReference>
<proteinExistence type="predicted"/>
<dbReference type="Proteomes" id="UP000295680">
    <property type="component" value="Unassembled WGS sequence"/>
</dbReference>
<dbReference type="Pfam" id="PF13649">
    <property type="entry name" value="Methyltransf_25"/>
    <property type="match status" value="1"/>
</dbReference>
<protein>
    <submittedName>
        <fullName evidence="5">S-adenosylmethionine-dependent methyltransferase</fullName>
    </submittedName>
</protein>
<dbReference type="AlphaFoldDB" id="A0A4R2IST4"/>
<name>A0A4R2IST4_9PSEU</name>
<comment type="caution">
    <text evidence="5">The sequence shown here is derived from an EMBL/GenBank/DDBJ whole genome shotgun (WGS) entry which is preliminary data.</text>
</comment>
<keyword evidence="3" id="KW-0949">S-adenosyl-L-methionine</keyword>
<reference evidence="5 6" key="1">
    <citation type="submission" date="2019-03" db="EMBL/GenBank/DDBJ databases">
        <title>Genomic Encyclopedia of Type Strains, Phase IV (KMG-IV): sequencing the most valuable type-strain genomes for metagenomic binning, comparative biology and taxonomic classification.</title>
        <authorList>
            <person name="Goeker M."/>
        </authorList>
    </citation>
    <scope>NUCLEOTIDE SEQUENCE [LARGE SCALE GENOMIC DNA]</scope>
    <source>
        <strain evidence="5 6">DSM 45934</strain>
    </source>
</reference>
<dbReference type="CDD" id="cd02440">
    <property type="entry name" value="AdoMet_MTases"/>
    <property type="match status" value="1"/>
</dbReference>
<sequence length="239" mass="25450">MPPCSGSRTVFGGQSTGGTAGGTYASFGGVTHTPETFANALTAWQQWQESPWGRLRYTLAAANLDRHIAAQGDILDLAGADGGDSIPLARQGHRVTIADFTPDMLAAAQQRAQAAGVDITCVESDATDLPDDIGDYDVVLCHNLLQYQTDPVPTLKAAVNKLRPNGLLSVMAFNRHAAPLVAADSPTFNAKITLYTADEISAVLADLGCSVIGHYGIRSDREPYLHTARIFQLIARSQR</sequence>
<evidence type="ECO:0000256" key="1">
    <source>
        <dbReference type="ARBA" id="ARBA00022603"/>
    </source>
</evidence>
<accession>A0A4R2IST4</accession>
<dbReference type="PANTHER" id="PTHR43464">
    <property type="entry name" value="METHYLTRANSFERASE"/>
    <property type="match status" value="1"/>
</dbReference>
<evidence type="ECO:0000256" key="2">
    <source>
        <dbReference type="ARBA" id="ARBA00022679"/>
    </source>
</evidence>
<evidence type="ECO:0000313" key="6">
    <source>
        <dbReference type="Proteomes" id="UP000295680"/>
    </source>
</evidence>
<evidence type="ECO:0000259" key="4">
    <source>
        <dbReference type="Pfam" id="PF13649"/>
    </source>
</evidence>
<organism evidence="5 6">
    <name type="scientific">Actinocrispum wychmicini</name>
    <dbReference type="NCBI Taxonomy" id="1213861"/>
    <lineage>
        <taxon>Bacteria</taxon>
        <taxon>Bacillati</taxon>
        <taxon>Actinomycetota</taxon>
        <taxon>Actinomycetes</taxon>
        <taxon>Pseudonocardiales</taxon>
        <taxon>Pseudonocardiaceae</taxon>
        <taxon>Actinocrispum</taxon>
    </lineage>
</organism>
<dbReference type="GO" id="GO:0032259">
    <property type="term" value="P:methylation"/>
    <property type="evidence" value="ECO:0007669"/>
    <property type="project" value="UniProtKB-KW"/>
</dbReference>
<dbReference type="GO" id="GO:0008168">
    <property type="term" value="F:methyltransferase activity"/>
    <property type="evidence" value="ECO:0007669"/>
    <property type="project" value="UniProtKB-KW"/>
</dbReference>
<feature type="domain" description="Methyltransferase" evidence="4">
    <location>
        <begin position="74"/>
        <end position="166"/>
    </location>
</feature>
<dbReference type="InterPro" id="IPR029063">
    <property type="entry name" value="SAM-dependent_MTases_sf"/>
</dbReference>
<evidence type="ECO:0000313" key="5">
    <source>
        <dbReference type="EMBL" id="TCO48107.1"/>
    </source>
</evidence>
<keyword evidence="1 5" id="KW-0489">Methyltransferase</keyword>
<keyword evidence="6" id="KW-1185">Reference proteome</keyword>
<gene>
    <name evidence="5" type="ORF">EV192_116160</name>
</gene>
<dbReference type="InterPro" id="IPR041698">
    <property type="entry name" value="Methyltransf_25"/>
</dbReference>
<dbReference type="PANTHER" id="PTHR43464:SF19">
    <property type="entry name" value="UBIQUINONE BIOSYNTHESIS O-METHYLTRANSFERASE, MITOCHONDRIAL"/>
    <property type="match status" value="1"/>
</dbReference>
<evidence type="ECO:0000256" key="3">
    <source>
        <dbReference type="ARBA" id="ARBA00022691"/>
    </source>
</evidence>
<keyword evidence="2 5" id="KW-0808">Transferase</keyword>